<dbReference type="Pfam" id="PF13687">
    <property type="entry name" value="DUF4153"/>
    <property type="match status" value="1"/>
</dbReference>
<dbReference type="EMBL" id="VSSQ01042592">
    <property type="protein sequence ID" value="MPM96197.1"/>
    <property type="molecule type" value="Genomic_DNA"/>
</dbReference>
<evidence type="ECO:0000256" key="1">
    <source>
        <dbReference type="SAM" id="Phobius"/>
    </source>
</evidence>
<reference evidence="2" key="1">
    <citation type="submission" date="2019-08" db="EMBL/GenBank/DDBJ databases">
        <authorList>
            <person name="Kucharzyk K."/>
            <person name="Murdoch R.W."/>
            <person name="Higgins S."/>
            <person name="Loffler F."/>
        </authorList>
    </citation>
    <scope>NUCLEOTIDE SEQUENCE</scope>
</reference>
<protein>
    <submittedName>
        <fullName evidence="2">Uncharacterized protein</fullName>
    </submittedName>
</protein>
<comment type="caution">
    <text evidence="2">The sequence shown here is derived from an EMBL/GenBank/DDBJ whole genome shotgun (WGS) entry which is preliminary data.</text>
</comment>
<organism evidence="2">
    <name type="scientific">bioreactor metagenome</name>
    <dbReference type="NCBI Taxonomy" id="1076179"/>
    <lineage>
        <taxon>unclassified sequences</taxon>
        <taxon>metagenomes</taxon>
        <taxon>ecological metagenomes</taxon>
    </lineage>
</organism>
<sequence>MLLAASLIVLASACWRMLLYVGAYGLTIRRVMSLWLMAYFVFLTGVGVVRIYRERTPFLRVGAFALVYWYAAFLSVNWNTLMCAYNAAH</sequence>
<feature type="transmembrane region" description="Helical" evidence="1">
    <location>
        <begin position="32"/>
        <end position="51"/>
    </location>
</feature>
<dbReference type="AlphaFoldDB" id="A0A645E3B3"/>
<evidence type="ECO:0000313" key="2">
    <source>
        <dbReference type="EMBL" id="MPM96197.1"/>
    </source>
</evidence>
<keyword evidence="1" id="KW-0472">Membrane</keyword>
<keyword evidence="1" id="KW-1133">Transmembrane helix</keyword>
<feature type="transmembrane region" description="Helical" evidence="1">
    <location>
        <begin position="58"/>
        <end position="76"/>
    </location>
</feature>
<gene>
    <name evidence="2" type="ORF">SDC9_143355</name>
</gene>
<name>A0A645E3B3_9ZZZZ</name>
<dbReference type="InterPro" id="IPR025291">
    <property type="entry name" value="DUF4153"/>
</dbReference>
<accession>A0A645E3B3</accession>
<keyword evidence="1" id="KW-0812">Transmembrane</keyword>
<proteinExistence type="predicted"/>